<dbReference type="SMART" id="SM00456">
    <property type="entry name" value="WW"/>
    <property type="match status" value="2"/>
</dbReference>
<dbReference type="PANTHER" id="PTHR13140">
    <property type="entry name" value="MYOSIN"/>
    <property type="match status" value="1"/>
</dbReference>
<keyword evidence="1 6" id="KW-0547">Nucleotide-binding</keyword>
<feature type="compositionally biased region" description="Low complexity" evidence="7">
    <location>
        <begin position="1772"/>
        <end position="1781"/>
    </location>
</feature>
<dbReference type="InterPro" id="IPR036961">
    <property type="entry name" value="Kinesin_motor_dom_sf"/>
</dbReference>
<keyword evidence="2 6" id="KW-0067">ATP-binding</keyword>
<protein>
    <submittedName>
        <fullName evidence="11">Uncharacterized protein</fullName>
    </submittedName>
</protein>
<comment type="similarity">
    <text evidence="6">Belongs to the TRAFAC class myosin-kinesin ATPase superfamily. Myosin family.</text>
</comment>
<dbReference type="InterPro" id="IPR036020">
    <property type="entry name" value="WW_dom_sf"/>
</dbReference>
<dbReference type="Gene3D" id="1.20.120.720">
    <property type="entry name" value="Myosin VI head, motor domain, U50 subdomain"/>
    <property type="match status" value="1"/>
</dbReference>
<evidence type="ECO:0000256" key="7">
    <source>
        <dbReference type="SAM" id="MobiDB-lite"/>
    </source>
</evidence>
<evidence type="ECO:0000256" key="6">
    <source>
        <dbReference type="PROSITE-ProRule" id="PRU00782"/>
    </source>
</evidence>
<accession>A0A3P3YI89</accession>
<dbReference type="Pfam" id="PF00397">
    <property type="entry name" value="WW"/>
    <property type="match status" value="2"/>
</dbReference>
<evidence type="ECO:0000256" key="5">
    <source>
        <dbReference type="ARBA" id="ARBA00023203"/>
    </source>
</evidence>
<dbReference type="Gene3D" id="1.20.58.530">
    <property type="match status" value="1"/>
</dbReference>
<dbReference type="PROSITE" id="PS50020">
    <property type="entry name" value="WW_DOMAIN_2"/>
    <property type="match status" value="2"/>
</dbReference>
<dbReference type="PRINTS" id="PR00193">
    <property type="entry name" value="MYOSINHEAVY"/>
</dbReference>
<dbReference type="SMART" id="SM00139">
    <property type="entry name" value="MyTH4"/>
    <property type="match status" value="1"/>
</dbReference>
<dbReference type="Proteomes" id="UP000290189">
    <property type="component" value="Unassembled WGS sequence"/>
</dbReference>
<feature type="region of interest" description="Disordered" evidence="7">
    <location>
        <begin position="219"/>
        <end position="238"/>
    </location>
</feature>
<feature type="compositionally biased region" description="Low complexity" evidence="7">
    <location>
        <begin position="113"/>
        <end position="148"/>
    </location>
</feature>
<dbReference type="GO" id="GO:0000146">
    <property type="term" value="F:microfilament motor activity"/>
    <property type="evidence" value="ECO:0007669"/>
    <property type="project" value="TreeGrafter"/>
</dbReference>
<dbReference type="Pfam" id="PF00784">
    <property type="entry name" value="MyTH4"/>
    <property type="match status" value="1"/>
</dbReference>
<feature type="region of interest" description="Disordered" evidence="7">
    <location>
        <begin position="94"/>
        <end position="214"/>
    </location>
</feature>
<feature type="binding site" evidence="6">
    <location>
        <begin position="428"/>
        <end position="435"/>
    </location>
    <ligand>
        <name>ATP</name>
        <dbReference type="ChEBI" id="CHEBI:30616"/>
    </ligand>
</feature>
<feature type="region of interest" description="Actin-binding" evidence="6">
    <location>
        <begin position="882"/>
        <end position="904"/>
    </location>
</feature>
<dbReference type="GO" id="GO:0016459">
    <property type="term" value="C:myosin complex"/>
    <property type="evidence" value="ECO:0007669"/>
    <property type="project" value="UniProtKB-KW"/>
</dbReference>
<feature type="region of interest" description="Disordered" evidence="7">
    <location>
        <begin position="1711"/>
        <end position="1742"/>
    </location>
</feature>
<dbReference type="Gene3D" id="1.20.5.4820">
    <property type="match status" value="1"/>
</dbReference>
<dbReference type="CDD" id="cd00201">
    <property type="entry name" value="WW"/>
    <property type="match status" value="2"/>
</dbReference>
<feature type="compositionally biased region" description="Pro residues" evidence="7">
    <location>
        <begin position="98"/>
        <end position="110"/>
    </location>
</feature>
<dbReference type="InterPro" id="IPR000857">
    <property type="entry name" value="MyTH4_dom"/>
</dbReference>
<dbReference type="PROSITE" id="PS51016">
    <property type="entry name" value="MYTH4"/>
    <property type="match status" value="1"/>
</dbReference>
<keyword evidence="3 6" id="KW-0518">Myosin</keyword>
<evidence type="ECO:0000259" key="9">
    <source>
        <dbReference type="PROSITE" id="PS51016"/>
    </source>
</evidence>
<feature type="compositionally biased region" description="Polar residues" evidence="7">
    <location>
        <begin position="157"/>
        <end position="166"/>
    </location>
</feature>
<proteinExistence type="inferred from homology"/>
<dbReference type="GO" id="GO:0005524">
    <property type="term" value="F:ATP binding"/>
    <property type="evidence" value="ECO:0007669"/>
    <property type="project" value="UniProtKB-UniRule"/>
</dbReference>
<dbReference type="SUPFAM" id="SSF51045">
    <property type="entry name" value="WW domain"/>
    <property type="match status" value="2"/>
</dbReference>
<feature type="region of interest" description="Disordered" evidence="7">
    <location>
        <begin position="1762"/>
        <end position="1812"/>
    </location>
</feature>
<dbReference type="Pfam" id="PF14237">
    <property type="entry name" value="GYF_2"/>
    <property type="match status" value="1"/>
</dbReference>
<evidence type="ECO:0000256" key="1">
    <source>
        <dbReference type="ARBA" id="ARBA00022741"/>
    </source>
</evidence>
<dbReference type="CDD" id="cd00124">
    <property type="entry name" value="MYSc"/>
    <property type="match status" value="1"/>
</dbReference>
<evidence type="ECO:0000259" key="10">
    <source>
        <dbReference type="PROSITE" id="PS51456"/>
    </source>
</evidence>
<evidence type="ECO:0000256" key="4">
    <source>
        <dbReference type="ARBA" id="ARBA00023175"/>
    </source>
</evidence>
<name>A0A3P3YI89_PLABS</name>
<feature type="compositionally biased region" description="Pro residues" evidence="7">
    <location>
        <begin position="1782"/>
        <end position="1795"/>
    </location>
</feature>
<keyword evidence="5 6" id="KW-0009">Actin-binding</keyword>
<dbReference type="Gene3D" id="1.10.10.820">
    <property type="match status" value="1"/>
</dbReference>
<dbReference type="PROSITE" id="PS01159">
    <property type="entry name" value="WW_DOMAIN_1"/>
    <property type="match status" value="2"/>
</dbReference>
<dbReference type="GO" id="GO:0005737">
    <property type="term" value="C:cytoplasm"/>
    <property type="evidence" value="ECO:0007669"/>
    <property type="project" value="TreeGrafter"/>
</dbReference>
<dbReference type="InterPro" id="IPR025640">
    <property type="entry name" value="GYF_2"/>
</dbReference>
<dbReference type="EMBL" id="OVEO01000013">
    <property type="protein sequence ID" value="SPQ99908.1"/>
    <property type="molecule type" value="Genomic_DNA"/>
</dbReference>
<dbReference type="InterPro" id="IPR001202">
    <property type="entry name" value="WW_dom"/>
</dbReference>
<keyword evidence="4 6" id="KW-0505">Motor protein</keyword>
<sequence>MWIDGRTKIARARLNLTETHRPWIAGRDDAQRIPINGRVLMASSAWYYTDDAGRQCGPVSQADLRRLLSSSAALARDAHVWEASMADWQPASAIPGLVPAPPPPSAPARGPPRRAGGPPSRAAPPSRSAPTSKAAGGPPSRSGPTSGAVPAPAAANGHSSRATQPTRPAVSGRTAAGAPMKTQPKTSSPGPVWQSKGAPAKPSGQVAALLKKSSSTAKKVATSAPVQQMPAPSSPGWVERRTVDGAVYFMNEATGQTTWDPPPGFSSSASSSSSFALVDGETYWWVPDDVEAFAPGRLVRTAYNGSRDFELPNGRTVTVGKGVDLHPVNTNAFSQNYDDLVMLQEANEPMIVHCLGKRFRDDQIYTNVGTILIAVNPYRDLGLYSPMKIEQYKNRGRQELPPHVFVVADQAYRGLLESGRDQSVIISGESGAGKTEATKQCLQYLAECAGSNNDVEQRILLANPILEAFGNAKTVRNSNSSRFGKYIEVFFGTSSRIVGSSNTNYLLEKSRVVSQNAGERNYHVFFQLCRGASPAQADLFGLRDPSTFAYLNQVQDTYVDKIDDAADFAAVEGAMQLLGFTDEEATSVFGVVAAVLHLGDLQFESVGERQSALGPEAGAVRHAARLLQVPTETLVAAFTTRLMRIRGQDTTTVTLSRDQAGNMRHAAAKFLYARLFDWLVARINRSVAPADRAAVRSSIGVLDIFGFEVFATNSFEQLCINYTNEKLQQHFNRHTFRLEEALYESEGITFQHVAYIDNQPVLDLIDGRPTGLLPALDEELRLPRTTDATYVAKLHALHGGGRHPSYGSVVRHPARFVVRHYAGPVEYASDGFLDKNNDTMSDDLVGLFAASHSPFLKSLFPSRDEMARTRKVTLGGQFQEQLADLMVSLERTHPHYIRCVKPNADKRAGAYTAPMVHEQLRYSGVYEAVAIRKRGYPFRYEHGAFAQRYLCAVPGARLAALRRASPVDQCRAIIGAVQLDDDLREHIQVGRTRILYRSPVHRRLELERTVAVERLLVRLQAHVRRWQAQGAVRRWRVVLRDPIRAAVRARDLPALTAALEPATALAQRFPFRELIEARAARARLVDLADLHRELERVRALDPERHYDAYLAACEWADRLGERSAPCDAVRQRLEQVQRRRDCMAQLEAGMAAHDMALLDEALSRARDLDDDGGANVPGDLVRRAQAARDRLRLEHAACDAIRAAMGAGGWLRPGDLPDIDGIASAVDGAGRLGLHVPGGADLVAQGGTLRDLRAAMARADGSKDAAVWAPVEAIVKSAAGALADHDEVRAARAQVVQFARTGRVERDLIGAVAARDLAAIEHGLDQAAGLHMSDDKYPILADARWYREAIRDAERAMAEAVRVVSRDLLEDAGARAAAIQYEDVTDDMRAGMALLNKVRRLADDAASLVVTLLPDAMRACVADADAIRYAENDDIGRLRALLFDTSPERFLQLQLKAAVALKDAGRARDVTIALKDAFFARSAAMFAFRHYPGLCAPAEWASRRLFGMAVNKAALAASFYAHTSAPIHAALTRDLDPALEKLARTVFRTLLCFMGDRQNSTMPAVLVQEVVALGAQHAGLRAEILAQVVKQLTGNPSRDSSERGWQALALCIRSWPVPADIENYLECWIRTSSSQAPTTSDGGLSPRALRFVTLLHESVFAGECRRPVSPVDVDQVLRGNVDCLLERAVGAPAPAPAPAGPRQARFSVSRYDAAPPSRPPPTAPMRAAAPLGANDVPPPPAKAPPAPPVVVVVGATSRALPPAPGPVPPAAARPFPSAPGRLLPPPILSPPPLPPAERRLSSSSSAAGGGGAVPVPAWAARTVMPSPRKSMTLQDARQLVRPDVVHQASAALQAMQAKSQAAMAENRAALDRKQHELSAALERQRRGLNAAAAAARQPEPGRTSLPKKEAAAAAAWTAHVDPSTQATYYYNASTGVTQWDRPGDPVSP</sequence>
<dbReference type="InterPro" id="IPR001609">
    <property type="entry name" value="Myosin_head_motor_dom-like"/>
</dbReference>
<feature type="domain" description="WW" evidence="8">
    <location>
        <begin position="1910"/>
        <end position="1944"/>
    </location>
</feature>
<feature type="region of interest" description="Disordered" evidence="7">
    <location>
        <begin position="1888"/>
        <end position="1910"/>
    </location>
</feature>
<dbReference type="GO" id="GO:0007015">
    <property type="term" value="P:actin filament organization"/>
    <property type="evidence" value="ECO:0007669"/>
    <property type="project" value="TreeGrafter"/>
</dbReference>
<feature type="domain" description="Myosin motor" evidence="10">
    <location>
        <begin position="335"/>
        <end position="1009"/>
    </location>
</feature>
<dbReference type="FunFam" id="1.10.10.820:FF:000001">
    <property type="entry name" value="Myosin heavy chain"/>
    <property type="match status" value="1"/>
</dbReference>
<dbReference type="Pfam" id="PF00063">
    <property type="entry name" value="Myosin_head"/>
    <property type="match status" value="1"/>
</dbReference>
<dbReference type="InterPro" id="IPR038185">
    <property type="entry name" value="MyTH4_dom_sf"/>
</dbReference>
<evidence type="ECO:0000259" key="8">
    <source>
        <dbReference type="PROSITE" id="PS50020"/>
    </source>
</evidence>
<dbReference type="Gene3D" id="2.20.70.10">
    <property type="match status" value="2"/>
</dbReference>
<feature type="domain" description="MyTH4" evidence="9">
    <location>
        <begin position="1522"/>
        <end position="1677"/>
    </location>
</feature>
<organism evidence="11 12">
    <name type="scientific">Plasmodiophora brassicae</name>
    <name type="common">Clubroot disease agent</name>
    <dbReference type="NCBI Taxonomy" id="37360"/>
    <lineage>
        <taxon>Eukaryota</taxon>
        <taxon>Sar</taxon>
        <taxon>Rhizaria</taxon>
        <taxon>Endomyxa</taxon>
        <taxon>Phytomyxea</taxon>
        <taxon>Plasmodiophorida</taxon>
        <taxon>Plasmodiophoridae</taxon>
        <taxon>Plasmodiophora</taxon>
    </lineage>
</organism>
<evidence type="ECO:0000256" key="2">
    <source>
        <dbReference type="ARBA" id="ARBA00022840"/>
    </source>
</evidence>
<dbReference type="Gene3D" id="1.25.40.530">
    <property type="entry name" value="MyTH4 domain"/>
    <property type="match status" value="1"/>
</dbReference>
<dbReference type="PROSITE" id="PS51456">
    <property type="entry name" value="MYOSIN_MOTOR"/>
    <property type="match status" value="1"/>
</dbReference>
<geneLocation type="mitochondrion" evidence="11"/>
<dbReference type="GO" id="GO:0016020">
    <property type="term" value="C:membrane"/>
    <property type="evidence" value="ECO:0007669"/>
    <property type="project" value="TreeGrafter"/>
</dbReference>
<feature type="domain" description="WW" evidence="8">
    <location>
        <begin position="231"/>
        <end position="264"/>
    </location>
</feature>
<dbReference type="GO" id="GO:0051015">
    <property type="term" value="F:actin filament binding"/>
    <property type="evidence" value="ECO:0007669"/>
    <property type="project" value="TreeGrafter"/>
</dbReference>
<dbReference type="InterPro" id="IPR027417">
    <property type="entry name" value="P-loop_NTPase"/>
</dbReference>
<evidence type="ECO:0000256" key="3">
    <source>
        <dbReference type="ARBA" id="ARBA00023123"/>
    </source>
</evidence>
<dbReference type="SMART" id="SM00242">
    <property type="entry name" value="MYSc"/>
    <property type="match status" value="1"/>
</dbReference>
<dbReference type="SUPFAM" id="SSF52540">
    <property type="entry name" value="P-loop containing nucleoside triphosphate hydrolases"/>
    <property type="match status" value="1"/>
</dbReference>
<reference evidence="11 12" key="1">
    <citation type="submission" date="2018-03" db="EMBL/GenBank/DDBJ databases">
        <authorList>
            <person name="Fogelqvist J."/>
        </authorList>
    </citation>
    <scope>NUCLEOTIDE SEQUENCE [LARGE SCALE GENOMIC DNA]</scope>
</reference>
<dbReference type="PANTHER" id="PTHR13140:SF706">
    <property type="entry name" value="DILUTE CLASS UNCONVENTIONAL MYOSIN, ISOFORM C"/>
    <property type="match status" value="1"/>
</dbReference>
<evidence type="ECO:0000313" key="12">
    <source>
        <dbReference type="Proteomes" id="UP000290189"/>
    </source>
</evidence>
<evidence type="ECO:0000313" key="11">
    <source>
        <dbReference type="EMBL" id="SPQ99908.1"/>
    </source>
</evidence>
<feature type="compositionally biased region" description="Pro residues" evidence="7">
    <location>
        <begin position="1762"/>
        <end position="1771"/>
    </location>
</feature>
<dbReference type="Gene3D" id="3.40.850.10">
    <property type="entry name" value="Kinesin motor domain"/>
    <property type="match status" value="1"/>
</dbReference>
<gene>
    <name evidence="11" type="ORF">PLBR_LOCUS7123</name>
</gene>
<keyword evidence="11" id="KW-0496">Mitochondrion</keyword>